<proteinExistence type="predicted"/>
<evidence type="ECO:0000313" key="2">
    <source>
        <dbReference type="EMBL" id="QEC71428.1"/>
    </source>
</evidence>
<dbReference type="KEGG" id="agi:FSB73_06870"/>
<keyword evidence="1" id="KW-0732">Signal</keyword>
<evidence type="ECO:0000256" key="1">
    <source>
        <dbReference type="SAM" id="SignalP"/>
    </source>
</evidence>
<feature type="chain" id="PRO_5022888095" description="Carboxypeptidase-like regulatory domain-containing protein" evidence="1">
    <location>
        <begin position="26"/>
        <end position="72"/>
    </location>
</feature>
<evidence type="ECO:0000313" key="3">
    <source>
        <dbReference type="Proteomes" id="UP000321291"/>
    </source>
</evidence>
<dbReference type="AlphaFoldDB" id="A0A5B8VME9"/>
<dbReference type="SUPFAM" id="SSF49464">
    <property type="entry name" value="Carboxypeptidase regulatory domain-like"/>
    <property type="match status" value="1"/>
</dbReference>
<dbReference type="Proteomes" id="UP000321291">
    <property type="component" value="Chromosome"/>
</dbReference>
<keyword evidence="3" id="KW-1185">Reference proteome</keyword>
<organism evidence="2 3">
    <name type="scientific">Arachidicoccus ginsenosidivorans</name>
    <dbReference type="NCBI Taxonomy" id="496057"/>
    <lineage>
        <taxon>Bacteria</taxon>
        <taxon>Pseudomonadati</taxon>
        <taxon>Bacteroidota</taxon>
        <taxon>Chitinophagia</taxon>
        <taxon>Chitinophagales</taxon>
        <taxon>Chitinophagaceae</taxon>
        <taxon>Arachidicoccus</taxon>
    </lineage>
</organism>
<evidence type="ECO:0008006" key="4">
    <source>
        <dbReference type="Google" id="ProtNLM"/>
    </source>
</evidence>
<feature type="signal peptide" evidence="1">
    <location>
        <begin position="1"/>
        <end position="25"/>
    </location>
</feature>
<gene>
    <name evidence="2" type="ORF">FSB73_06870</name>
</gene>
<accession>A0A5B8VME9</accession>
<dbReference type="InterPro" id="IPR008969">
    <property type="entry name" value="CarboxyPept-like_regulatory"/>
</dbReference>
<dbReference type="EMBL" id="CP042434">
    <property type="protein sequence ID" value="QEC71428.1"/>
    <property type="molecule type" value="Genomic_DNA"/>
</dbReference>
<sequence>MTNSKKLPFLLGLFLSVVFCGLAAAQGGKTITGVVLSQDQTALAGVSVSVPQSSTGTITDDKGLFHFRCQRL</sequence>
<name>A0A5B8VME9_9BACT</name>
<dbReference type="RefSeq" id="WP_146780805.1">
    <property type="nucleotide sequence ID" value="NZ_CP042434.1"/>
</dbReference>
<reference evidence="2 3" key="1">
    <citation type="journal article" date="2017" name="Int. J. Syst. Evol. Microbiol.">
        <title>Arachidicoccus ginsenosidivorans sp. nov., with ginsenoside-converting activity isolated from ginseng cultivating soil.</title>
        <authorList>
            <person name="Siddiqi M.Z."/>
            <person name="Aslam Z."/>
            <person name="Im W.T."/>
        </authorList>
    </citation>
    <scope>NUCLEOTIDE SEQUENCE [LARGE SCALE GENOMIC DNA]</scope>
    <source>
        <strain evidence="2 3">Gsoil 809</strain>
    </source>
</reference>
<protein>
    <recommendedName>
        <fullName evidence="4">Carboxypeptidase-like regulatory domain-containing protein</fullName>
    </recommendedName>
</protein>